<dbReference type="PROSITE" id="PS50977">
    <property type="entry name" value="HTH_TETR_2"/>
    <property type="match status" value="1"/>
</dbReference>
<evidence type="ECO:0000256" key="3">
    <source>
        <dbReference type="SAM" id="MobiDB-lite"/>
    </source>
</evidence>
<dbReference type="EMBL" id="LAXD01000001">
    <property type="protein sequence ID" value="KWW98925.1"/>
    <property type="molecule type" value="Genomic_DNA"/>
</dbReference>
<keyword evidence="1 2" id="KW-0238">DNA-binding</keyword>
<dbReference type="OrthoDB" id="3210235at2"/>
<dbReference type="Gene3D" id="1.10.10.60">
    <property type="entry name" value="Homeodomain-like"/>
    <property type="match status" value="1"/>
</dbReference>
<evidence type="ECO:0000313" key="5">
    <source>
        <dbReference type="EMBL" id="KWW97578.1"/>
    </source>
</evidence>
<organism evidence="6 8">
    <name type="scientific">Carbonactinospora thermoautotrophica</name>
    <dbReference type="NCBI Taxonomy" id="1469144"/>
    <lineage>
        <taxon>Bacteria</taxon>
        <taxon>Bacillati</taxon>
        <taxon>Actinomycetota</taxon>
        <taxon>Actinomycetes</taxon>
        <taxon>Kitasatosporales</taxon>
        <taxon>Carbonactinosporaceae</taxon>
        <taxon>Carbonactinospora</taxon>
    </lineage>
</organism>
<dbReference type="EMBL" id="JYIK01000936">
    <property type="protein sequence ID" value="KWX08805.1"/>
    <property type="molecule type" value="Genomic_DNA"/>
</dbReference>
<dbReference type="Proteomes" id="UP000070659">
    <property type="component" value="Unassembled WGS sequence"/>
</dbReference>
<dbReference type="GO" id="GO:0003700">
    <property type="term" value="F:DNA-binding transcription factor activity"/>
    <property type="evidence" value="ECO:0007669"/>
    <property type="project" value="TreeGrafter"/>
</dbReference>
<feature type="region of interest" description="Disordered" evidence="3">
    <location>
        <begin position="1"/>
        <end position="21"/>
    </location>
</feature>
<protein>
    <submittedName>
        <fullName evidence="6">Putative TetR-family transcriptional regulator</fullName>
    </submittedName>
    <submittedName>
        <fullName evidence="5">TetR family transcriptional regulator</fullName>
    </submittedName>
</protein>
<dbReference type="InterPro" id="IPR050109">
    <property type="entry name" value="HTH-type_TetR-like_transc_reg"/>
</dbReference>
<dbReference type="PANTHER" id="PTHR30055:SF235">
    <property type="entry name" value="TRANSCRIPTIONAL REGULATORY PROTEIN"/>
    <property type="match status" value="1"/>
</dbReference>
<reference evidence="6" key="4">
    <citation type="submission" date="2015-04" db="EMBL/GenBank/DDBJ databases">
        <title>Physiological reanalysis, assessment of diazotrophy, and genome sequences of multiple isolates of Streptomyces thermoautotrophicus.</title>
        <authorList>
            <person name="MacKellar D.C."/>
            <person name="Lieber L."/>
            <person name="Norman J."/>
            <person name="Bolger A."/>
            <person name="Tobin C."/>
            <person name="Murray J.W."/>
            <person name="Woodward J."/>
            <person name="Friesen M."/>
            <person name="Prell J."/>
        </authorList>
    </citation>
    <scope>NUCLEOTIDE SEQUENCE [LARGE SCALE GENOMIC DNA]</scope>
    <source>
        <strain evidence="6">H1</strain>
    </source>
</reference>
<dbReference type="InterPro" id="IPR009057">
    <property type="entry name" value="Homeodomain-like_sf"/>
</dbReference>
<evidence type="ECO:0000313" key="9">
    <source>
        <dbReference type="Proteomes" id="UP000070598"/>
    </source>
</evidence>
<evidence type="ECO:0000256" key="1">
    <source>
        <dbReference type="ARBA" id="ARBA00023125"/>
    </source>
</evidence>
<dbReference type="AlphaFoldDB" id="A0A132MMG9"/>
<dbReference type="GO" id="GO:0000976">
    <property type="term" value="F:transcription cis-regulatory region binding"/>
    <property type="evidence" value="ECO:0007669"/>
    <property type="project" value="TreeGrafter"/>
</dbReference>
<feature type="domain" description="HTH tetR-type" evidence="4">
    <location>
        <begin position="19"/>
        <end position="79"/>
    </location>
</feature>
<evidence type="ECO:0000256" key="2">
    <source>
        <dbReference type="PROSITE-ProRule" id="PRU00335"/>
    </source>
</evidence>
<evidence type="ECO:0000313" key="8">
    <source>
        <dbReference type="Proteomes" id="UP000070188"/>
    </source>
</evidence>
<dbReference type="PRINTS" id="PR00455">
    <property type="entry name" value="HTHTETR"/>
</dbReference>
<dbReference type="InterPro" id="IPR001647">
    <property type="entry name" value="HTH_TetR"/>
</dbReference>
<dbReference type="Pfam" id="PF00440">
    <property type="entry name" value="TetR_N"/>
    <property type="match status" value="1"/>
</dbReference>
<dbReference type="InterPro" id="IPR041678">
    <property type="entry name" value="TetR_C_16"/>
</dbReference>
<evidence type="ECO:0000313" key="6">
    <source>
        <dbReference type="EMBL" id="KWW98925.1"/>
    </source>
</evidence>
<dbReference type="Gene3D" id="1.10.357.10">
    <property type="entry name" value="Tetracycline Repressor, domain 2"/>
    <property type="match status" value="1"/>
</dbReference>
<reference evidence="5 10" key="1">
    <citation type="submission" date="2015-02" db="EMBL/GenBank/DDBJ databases">
        <title>Physiological reanalysis, assessment of diazotrophy, and genome sequences of multiple isolates of Streptomyces thermoautotrophicus.</title>
        <authorList>
            <person name="MacKellar D.C."/>
            <person name="Lieber L."/>
            <person name="Norman J."/>
            <person name="Bolger A."/>
            <person name="Tobin C."/>
            <person name="Murray J.W."/>
            <person name="Prell J."/>
        </authorList>
    </citation>
    <scope>NUCLEOTIDE SEQUENCE [LARGE SCALE GENOMIC DNA]</scope>
    <source>
        <strain evidence="5 10">UBT1</strain>
    </source>
</reference>
<proteinExistence type="predicted"/>
<reference evidence="8" key="3">
    <citation type="submission" date="2015-04" db="EMBL/GenBank/DDBJ databases">
        <title>Physiological reanalysis, assessment of diazotrophy, and genome sequences of multiple isolates of Streptomyces thermoautotrophicus.</title>
        <authorList>
            <person name="MacKellar D.C."/>
            <person name="Lieber L."/>
            <person name="Norman J."/>
            <person name="Bolger A."/>
            <person name="Tobin C."/>
            <person name="Murray J.W."/>
            <person name="Chang R."/>
            <person name="Ford T."/>
            <person name="Nguyen P.Q."/>
            <person name="Woodward J."/>
            <person name="Permingeat H."/>
            <person name="Joshi N.S."/>
            <person name="Silver P.A."/>
            <person name="Usadel B."/>
            <person name="Rutherford A.W."/>
            <person name="Friesen M."/>
            <person name="Prell J."/>
        </authorList>
    </citation>
    <scope>NUCLEOTIDE SEQUENCE [LARGE SCALE GENOMIC DNA]</scope>
    <source>
        <strain evidence="8">H1</strain>
    </source>
</reference>
<dbReference type="EMBL" id="JYIJ01000019">
    <property type="protein sequence ID" value="KWW97578.1"/>
    <property type="molecule type" value="Genomic_DNA"/>
</dbReference>
<evidence type="ECO:0000313" key="10">
    <source>
        <dbReference type="Proteomes" id="UP000070659"/>
    </source>
</evidence>
<comment type="caution">
    <text evidence="6">The sequence shown here is derived from an EMBL/GenBank/DDBJ whole genome shotgun (WGS) entry which is preliminary data.</text>
</comment>
<evidence type="ECO:0000259" key="4">
    <source>
        <dbReference type="PROSITE" id="PS50977"/>
    </source>
</evidence>
<dbReference type="PATRIC" id="fig|1469144.10.peg.653"/>
<feature type="DNA-binding region" description="H-T-H motif" evidence="2">
    <location>
        <begin position="42"/>
        <end position="61"/>
    </location>
</feature>
<dbReference type="SUPFAM" id="SSF48498">
    <property type="entry name" value="Tetracyclin repressor-like, C-terminal domain"/>
    <property type="match status" value="1"/>
</dbReference>
<dbReference type="PANTHER" id="PTHR30055">
    <property type="entry name" value="HTH-TYPE TRANSCRIPTIONAL REGULATOR RUTR"/>
    <property type="match status" value="1"/>
</dbReference>
<reference evidence="9" key="2">
    <citation type="submission" date="2015-02" db="EMBL/GenBank/DDBJ databases">
        <title>Physiological reanalysis, assessment of diazotrophy, and genome sequences of multiple isolates of Streptomyces thermoautotrophicus.</title>
        <authorList>
            <person name="MacKellar D.C."/>
            <person name="Lieber L."/>
            <person name="Norman J."/>
            <person name="Bolger A."/>
            <person name="Tobin C."/>
            <person name="Murray J.W."/>
            <person name="Friesen M."/>
            <person name="Prell J."/>
        </authorList>
    </citation>
    <scope>NUCLEOTIDE SEQUENCE [LARGE SCALE GENOMIC DNA]</scope>
    <source>
        <strain evidence="9">UBT1</strain>
    </source>
</reference>
<keyword evidence="8" id="KW-1185">Reference proteome</keyword>
<accession>A0A132MMG9</accession>
<evidence type="ECO:0000313" key="7">
    <source>
        <dbReference type="EMBL" id="KWX08805.1"/>
    </source>
</evidence>
<dbReference type="InterPro" id="IPR036271">
    <property type="entry name" value="Tet_transcr_reg_TetR-rel_C_sf"/>
</dbReference>
<dbReference type="SUPFAM" id="SSF46689">
    <property type="entry name" value="Homeodomain-like"/>
    <property type="match status" value="1"/>
</dbReference>
<dbReference type="Proteomes" id="UP000070188">
    <property type="component" value="Unassembled WGS sequence"/>
</dbReference>
<dbReference type="Proteomes" id="UP000070598">
    <property type="component" value="Unassembled WGS sequence"/>
</dbReference>
<dbReference type="STRING" id="1469144.LI90_555"/>
<dbReference type="Pfam" id="PF17920">
    <property type="entry name" value="TetR_C_16"/>
    <property type="match status" value="1"/>
</dbReference>
<name>A0A132MMG9_9ACTN</name>
<dbReference type="RefSeq" id="WP_066883882.1">
    <property type="nucleotide sequence ID" value="NZ_JYIJ01000019.1"/>
</dbReference>
<gene>
    <name evidence="6" type="ORF">LI90_555</name>
    <name evidence="5" type="ORF">TH66_18540</name>
    <name evidence="7" type="ORF">TR74_13320</name>
</gene>
<sequence>MVNRQVTSRRGPGRRPGSEDTRGQILAAALSEFAAHGYEKTSIRGIARLAGVDPALVYHYFGSKERVFVEALQFPFNPAEIVPKLVAGGVEGLGERIARLFFSVWEDPAGRERGLAVIRSVHTSEQGARMLRGFLIQELFRRVAANLDLPQPELRATLIGSQLVGLISIRYVLKVEPLASMPPEQLIPVIAPTLQRYLTDPGIAPAT</sequence>